<keyword evidence="3" id="KW-1185">Reference proteome</keyword>
<evidence type="ECO:0000313" key="3">
    <source>
        <dbReference type="Proteomes" id="UP000032142"/>
    </source>
</evidence>
<proteinExistence type="predicted"/>
<accession>A0A0B0N0I2</accession>
<evidence type="ECO:0000256" key="1">
    <source>
        <dbReference type="SAM" id="SignalP"/>
    </source>
</evidence>
<organism evidence="2 3">
    <name type="scientific">Gossypium arboreum</name>
    <name type="common">Tree cotton</name>
    <name type="synonym">Gossypium nanking</name>
    <dbReference type="NCBI Taxonomy" id="29729"/>
    <lineage>
        <taxon>Eukaryota</taxon>
        <taxon>Viridiplantae</taxon>
        <taxon>Streptophyta</taxon>
        <taxon>Embryophyta</taxon>
        <taxon>Tracheophyta</taxon>
        <taxon>Spermatophyta</taxon>
        <taxon>Magnoliopsida</taxon>
        <taxon>eudicotyledons</taxon>
        <taxon>Gunneridae</taxon>
        <taxon>Pentapetalae</taxon>
        <taxon>rosids</taxon>
        <taxon>malvids</taxon>
        <taxon>Malvales</taxon>
        <taxon>Malvaceae</taxon>
        <taxon>Malvoideae</taxon>
        <taxon>Gossypium</taxon>
    </lineage>
</organism>
<dbReference type="EMBL" id="JRRC01483669">
    <property type="protein sequence ID" value="KHG07858.1"/>
    <property type="molecule type" value="Genomic_DNA"/>
</dbReference>
<feature type="chain" id="PRO_5002076403" description="Retrotransposon gag domain-containing protein" evidence="1">
    <location>
        <begin position="19"/>
        <end position="79"/>
    </location>
</feature>
<name>A0A0B0N0I2_GOSAR</name>
<protein>
    <recommendedName>
        <fullName evidence="4">Retrotransposon gag domain-containing protein</fullName>
    </recommendedName>
</protein>
<comment type="caution">
    <text evidence="2">The sequence shown here is derived from an EMBL/GenBank/DDBJ whole genome shotgun (WGS) entry which is preliminary data.</text>
</comment>
<reference evidence="3" key="1">
    <citation type="submission" date="2014-09" db="EMBL/GenBank/DDBJ databases">
        <authorList>
            <person name="Mudge J."/>
            <person name="Ramaraj T."/>
            <person name="Lindquist I.E."/>
            <person name="Bharti A.K."/>
            <person name="Sundararajan A."/>
            <person name="Cameron C.T."/>
            <person name="Woodward J.E."/>
            <person name="May G.D."/>
            <person name="Brubaker C."/>
            <person name="Broadhvest J."/>
            <person name="Wilkins T.A."/>
        </authorList>
    </citation>
    <scope>NUCLEOTIDE SEQUENCE</scope>
    <source>
        <strain evidence="3">cv. AKA8401</strain>
    </source>
</reference>
<dbReference type="Proteomes" id="UP000032142">
    <property type="component" value="Unassembled WGS sequence"/>
</dbReference>
<dbReference type="PANTHER" id="PTHR47481">
    <property type="match status" value="1"/>
</dbReference>
<dbReference type="PANTHER" id="PTHR47481:SF10">
    <property type="entry name" value="COPIA-LIKE POLYPROTEIN_RETROTRANSPOSON"/>
    <property type="match status" value="1"/>
</dbReference>
<feature type="signal peptide" evidence="1">
    <location>
        <begin position="1"/>
        <end position="18"/>
    </location>
</feature>
<keyword evidence="1" id="KW-0732">Signal</keyword>
<dbReference type="AlphaFoldDB" id="A0A0B0N0I2"/>
<sequence>MKLMGLFLDKFLASWLLSTVTDDVLMHLTMAKASFEIWTAIERRFGAKSTVKISSMRHALYSIEKENLSVKDYLAKVKS</sequence>
<gene>
    <name evidence="2" type="ORF">F383_35082</name>
</gene>
<evidence type="ECO:0008006" key="4">
    <source>
        <dbReference type="Google" id="ProtNLM"/>
    </source>
</evidence>
<evidence type="ECO:0000313" key="2">
    <source>
        <dbReference type="EMBL" id="KHG07858.1"/>
    </source>
</evidence>